<dbReference type="Pfam" id="PF07985">
    <property type="entry name" value="SRR1"/>
    <property type="match status" value="1"/>
</dbReference>
<dbReference type="GO" id="GO:0005737">
    <property type="term" value="C:cytoplasm"/>
    <property type="evidence" value="ECO:0007669"/>
    <property type="project" value="TreeGrafter"/>
</dbReference>
<name>A0AAN9WUG1_9ORTH</name>
<protein>
    <recommendedName>
        <fullName evidence="2">SRR1-like domain-containing protein</fullName>
    </recommendedName>
</protein>
<dbReference type="InterPro" id="IPR040044">
    <property type="entry name" value="SRR1L"/>
</dbReference>
<keyword evidence="4" id="KW-1185">Reference proteome</keyword>
<evidence type="ECO:0000259" key="2">
    <source>
        <dbReference type="Pfam" id="PF07985"/>
    </source>
</evidence>
<gene>
    <name evidence="3" type="ORF">R5R35_007815</name>
</gene>
<organism evidence="3 4">
    <name type="scientific">Gryllus longicercus</name>
    <dbReference type="NCBI Taxonomy" id="2509291"/>
    <lineage>
        <taxon>Eukaryota</taxon>
        <taxon>Metazoa</taxon>
        <taxon>Ecdysozoa</taxon>
        <taxon>Arthropoda</taxon>
        <taxon>Hexapoda</taxon>
        <taxon>Insecta</taxon>
        <taxon>Pterygota</taxon>
        <taxon>Neoptera</taxon>
        <taxon>Polyneoptera</taxon>
        <taxon>Orthoptera</taxon>
        <taxon>Ensifera</taxon>
        <taxon>Gryllidea</taxon>
        <taxon>Grylloidea</taxon>
        <taxon>Gryllidae</taxon>
        <taxon>Gryllinae</taxon>
        <taxon>Gryllus</taxon>
    </lineage>
</organism>
<dbReference type="GO" id="GO:0005634">
    <property type="term" value="C:nucleus"/>
    <property type="evidence" value="ECO:0007669"/>
    <property type="project" value="TreeGrafter"/>
</dbReference>
<dbReference type="Proteomes" id="UP001378592">
    <property type="component" value="Unassembled WGS sequence"/>
</dbReference>
<dbReference type="PANTHER" id="PTHR28626">
    <property type="entry name" value="SRR1-LIKE PROTEIN"/>
    <property type="match status" value="1"/>
</dbReference>
<dbReference type="EMBL" id="JAZDUA010000003">
    <property type="protein sequence ID" value="KAK7874344.1"/>
    <property type="molecule type" value="Genomic_DNA"/>
</dbReference>
<comment type="caution">
    <text evidence="3">The sequence shown here is derived from an EMBL/GenBank/DDBJ whole genome shotgun (WGS) entry which is preliminary data.</text>
</comment>
<reference evidence="3 4" key="1">
    <citation type="submission" date="2024-03" db="EMBL/GenBank/DDBJ databases">
        <title>The genome assembly and annotation of the cricket Gryllus longicercus Weissman &amp; Gray.</title>
        <authorList>
            <person name="Szrajer S."/>
            <person name="Gray D."/>
            <person name="Ylla G."/>
        </authorList>
    </citation>
    <scope>NUCLEOTIDE SEQUENCE [LARGE SCALE GENOMIC DNA]</scope>
    <source>
        <strain evidence="3">DAG 2021-001</strain>
        <tissue evidence="3">Whole body minus gut</tissue>
    </source>
</reference>
<dbReference type="PANTHER" id="PTHR28626:SF3">
    <property type="entry name" value="SRR1-LIKE PROTEIN"/>
    <property type="match status" value="1"/>
</dbReference>
<evidence type="ECO:0000313" key="3">
    <source>
        <dbReference type="EMBL" id="KAK7874344.1"/>
    </source>
</evidence>
<proteinExistence type="inferred from homology"/>
<accession>A0AAN9WUG1</accession>
<evidence type="ECO:0000313" key="4">
    <source>
        <dbReference type="Proteomes" id="UP001378592"/>
    </source>
</evidence>
<dbReference type="InterPro" id="IPR012942">
    <property type="entry name" value="SRR1-like"/>
</dbReference>
<feature type="domain" description="SRR1-like" evidence="2">
    <location>
        <begin position="67"/>
        <end position="232"/>
    </location>
</feature>
<dbReference type="AlphaFoldDB" id="A0AAN9WUG1"/>
<evidence type="ECO:0000256" key="1">
    <source>
        <dbReference type="ARBA" id="ARBA00009856"/>
    </source>
</evidence>
<comment type="similarity">
    <text evidence="1">Belongs to the SRR1 family.</text>
</comment>
<sequence length="276" mass="31473">MMPDDEFIFVKSRRKNNKRKTLQLRGTISSNTCCVATKESVLGKLESAKQEIQISDFFSLLFELLLQTLNSKSDASVEQIICYGLGNFSENVTSRYQLALLLLLKHGLHTHVFIHDPLFNGVECDLLEQLGCKVIKQNEEGKRTIKIGTKTLAYFPHCPKQLINNFLWSNWNINLENCVIIGNSFSTIIETNTHKHLTQNAAYVQLIFPFVKEMSVVNSFRYNDIFNDLSVHAFPDLKGPSALSLWSSCEEPKYSKDDVELIMQEIIPALKHSNLQ</sequence>